<dbReference type="GO" id="GO:0008541">
    <property type="term" value="C:proteasome regulatory particle, lid subcomplex"/>
    <property type="evidence" value="ECO:0007669"/>
    <property type="project" value="TreeGrafter"/>
</dbReference>
<dbReference type="Ensembl" id="ENSCGRT00001006102.1">
    <property type="protein sequence ID" value="ENSCGRP00001004115.1"/>
    <property type="gene ID" value="ENSCGRG00001005160.1"/>
</dbReference>
<dbReference type="AlphaFoldDB" id="A0A8C2QDR7"/>
<accession>A0A8C2QDR7</accession>
<dbReference type="PANTHER" id="PTHR10539:SF0">
    <property type="entry name" value="26S PROTEASOME NON-ATPASE REGULATORY SUBUNIT 13"/>
    <property type="match status" value="1"/>
</dbReference>
<protein>
    <recommendedName>
        <fullName evidence="2">PSD13 N-terminal domain-containing protein</fullName>
    </recommendedName>
</protein>
<dbReference type="InterPro" id="IPR035298">
    <property type="entry name" value="PSMD13"/>
</dbReference>
<keyword evidence="1" id="KW-0647">Proteasome</keyword>
<dbReference type="GO" id="GO:0005634">
    <property type="term" value="C:nucleus"/>
    <property type="evidence" value="ECO:0007669"/>
    <property type="project" value="TreeGrafter"/>
</dbReference>
<sequence length="68" mass="7898">MKDVPAFLQQSQSSGPVQTSLYKKLWHQLTLQVLDFVQVPCFAQGDGLIKLYEDFISEFEHRVILCPW</sequence>
<organism evidence="3 4">
    <name type="scientific">Cricetulus griseus</name>
    <name type="common">Chinese hamster</name>
    <name type="synonym">Cricetulus barabensis griseus</name>
    <dbReference type="NCBI Taxonomy" id="10029"/>
    <lineage>
        <taxon>Eukaryota</taxon>
        <taxon>Metazoa</taxon>
        <taxon>Chordata</taxon>
        <taxon>Craniata</taxon>
        <taxon>Vertebrata</taxon>
        <taxon>Euteleostomi</taxon>
        <taxon>Mammalia</taxon>
        <taxon>Eutheria</taxon>
        <taxon>Euarchontoglires</taxon>
        <taxon>Glires</taxon>
        <taxon>Rodentia</taxon>
        <taxon>Myomorpha</taxon>
        <taxon>Muroidea</taxon>
        <taxon>Cricetidae</taxon>
        <taxon>Cricetinae</taxon>
        <taxon>Cricetulus</taxon>
    </lineage>
</organism>
<dbReference type="GO" id="GO:0005198">
    <property type="term" value="F:structural molecule activity"/>
    <property type="evidence" value="ECO:0007669"/>
    <property type="project" value="TreeGrafter"/>
</dbReference>
<dbReference type="Proteomes" id="UP000694386">
    <property type="component" value="Unplaced"/>
</dbReference>
<name>A0A8C2QDR7_CRIGR</name>
<feature type="domain" description="PSD13 N-terminal" evidence="2">
    <location>
        <begin position="22"/>
        <end position="63"/>
    </location>
</feature>
<dbReference type="InterPro" id="IPR054179">
    <property type="entry name" value="PSD13_N"/>
</dbReference>
<dbReference type="GO" id="GO:0005829">
    <property type="term" value="C:cytosol"/>
    <property type="evidence" value="ECO:0007669"/>
    <property type="project" value="TreeGrafter"/>
</dbReference>
<dbReference type="PANTHER" id="PTHR10539">
    <property type="entry name" value="26S PROTEASOME NON-ATPASE REGULATORY SUBUNIT 13"/>
    <property type="match status" value="1"/>
</dbReference>
<evidence type="ECO:0000259" key="2">
    <source>
        <dbReference type="Pfam" id="PF22037"/>
    </source>
</evidence>
<reference evidence="3" key="1">
    <citation type="submission" date="2025-08" db="UniProtKB">
        <authorList>
            <consortium name="Ensembl"/>
        </authorList>
    </citation>
    <scope>IDENTIFICATION</scope>
</reference>
<evidence type="ECO:0000256" key="1">
    <source>
        <dbReference type="ARBA" id="ARBA00022942"/>
    </source>
</evidence>
<dbReference type="Pfam" id="PF22037">
    <property type="entry name" value="PSD13_N"/>
    <property type="match status" value="1"/>
</dbReference>
<evidence type="ECO:0000313" key="4">
    <source>
        <dbReference type="Proteomes" id="UP000694386"/>
    </source>
</evidence>
<proteinExistence type="predicted"/>
<reference evidence="3" key="2">
    <citation type="submission" date="2025-09" db="UniProtKB">
        <authorList>
            <consortium name="Ensembl"/>
        </authorList>
    </citation>
    <scope>IDENTIFICATION</scope>
</reference>
<dbReference type="GO" id="GO:0006511">
    <property type="term" value="P:ubiquitin-dependent protein catabolic process"/>
    <property type="evidence" value="ECO:0007669"/>
    <property type="project" value="TreeGrafter"/>
</dbReference>
<evidence type="ECO:0000313" key="3">
    <source>
        <dbReference type="Ensembl" id="ENSCGRP00001004115.1"/>
    </source>
</evidence>